<dbReference type="GO" id="GO:0005886">
    <property type="term" value="C:plasma membrane"/>
    <property type="evidence" value="ECO:0007669"/>
    <property type="project" value="UniProtKB-SubCell"/>
</dbReference>
<evidence type="ECO:0000256" key="2">
    <source>
        <dbReference type="ARBA" id="ARBA00022475"/>
    </source>
</evidence>
<gene>
    <name evidence="8" type="ORF">D8Y23_03950</name>
</gene>
<dbReference type="AlphaFoldDB" id="A0A3S3L147"/>
<evidence type="ECO:0000256" key="6">
    <source>
        <dbReference type="SAM" id="Phobius"/>
    </source>
</evidence>
<reference evidence="8 9" key="1">
    <citation type="journal article" date="2018" name="Front. Microbiol.">
        <title>Novel Insights Into Bacterial Dimethylsulfoniopropionate Catabolism in the East China Sea.</title>
        <authorList>
            <person name="Liu J."/>
            <person name="Liu J."/>
            <person name="Zhang S.H."/>
            <person name="Liang J."/>
            <person name="Lin H."/>
            <person name="Song D."/>
            <person name="Yang G.P."/>
            <person name="Todd J.D."/>
            <person name="Zhang X.H."/>
        </authorList>
    </citation>
    <scope>NUCLEOTIDE SEQUENCE [LARGE SCALE GENOMIC DNA]</scope>
    <source>
        <strain evidence="8 9">ZYFD042</strain>
    </source>
</reference>
<feature type="transmembrane region" description="Helical" evidence="6">
    <location>
        <begin position="37"/>
        <end position="62"/>
    </location>
</feature>
<dbReference type="NCBIfam" id="TIGR03954">
    <property type="entry name" value="integ_memb_HG"/>
    <property type="match status" value="1"/>
</dbReference>
<evidence type="ECO:0000313" key="9">
    <source>
        <dbReference type="Proteomes" id="UP000285970"/>
    </source>
</evidence>
<evidence type="ECO:0000313" key="8">
    <source>
        <dbReference type="EMBL" id="RWR21597.1"/>
    </source>
</evidence>
<feature type="domain" description="DUF3817" evidence="7">
    <location>
        <begin position="7"/>
        <end position="93"/>
    </location>
</feature>
<evidence type="ECO:0000259" key="7">
    <source>
        <dbReference type="Pfam" id="PF12823"/>
    </source>
</evidence>
<dbReference type="OrthoDB" id="3396203at2"/>
<evidence type="ECO:0000256" key="5">
    <source>
        <dbReference type="ARBA" id="ARBA00023136"/>
    </source>
</evidence>
<dbReference type="EMBL" id="RBZY01000009">
    <property type="protein sequence ID" value="RWR21597.1"/>
    <property type="molecule type" value="Genomic_DNA"/>
</dbReference>
<feature type="transmembrane region" description="Helical" evidence="6">
    <location>
        <begin position="12"/>
        <end position="31"/>
    </location>
</feature>
<name>A0A3S3L147_9MICO</name>
<evidence type="ECO:0000256" key="1">
    <source>
        <dbReference type="ARBA" id="ARBA00004651"/>
    </source>
</evidence>
<dbReference type="Pfam" id="PF12823">
    <property type="entry name" value="DUF3817"/>
    <property type="match status" value="1"/>
</dbReference>
<accession>A0A3S3L147</accession>
<proteinExistence type="predicted"/>
<evidence type="ECO:0000256" key="4">
    <source>
        <dbReference type="ARBA" id="ARBA00022989"/>
    </source>
</evidence>
<keyword evidence="4 6" id="KW-1133">Transmembrane helix</keyword>
<keyword evidence="2" id="KW-1003">Cell membrane</keyword>
<evidence type="ECO:0000256" key="3">
    <source>
        <dbReference type="ARBA" id="ARBA00022692"/>
    </source>
</evidence>
<comment type="subcellular location">
    <subcellularLocation>
        <location evidence="1">Cell membrane</location>
        <topology evidence="1">Multi-pass membrane protein</topology>
    </subcellularLocation>
</comment>
<dbReference type="Proteomes" id="UP000285970">
    <property type="component" value="Unassembled WGS sequence"/>
</dbReference>
<comment type="caution">
    <text evidence="8">The sequence shown here is derived from an EMBL/GenBank/DDBJ whole genome shotgun (WGS) entry which is preliminary data.</text>
</comment>
<keyword evidence="5 6" id="KW-0472">Membrane</keyword>
<organism evidence="8 9">
    <name type="scientific">Microbacterium enclense</name>
    <dbReference type="NCBI Taxonomy" id="993073"/>
    <lineage>
        <taxon>Bacteria</taxon>
        <taxon>Bacillati</taxon>
        <taxon>Actinomycetota</taxon>
        <taxon>Actinomycetes</taxon>
        <taxon>Micrococcales</taxon>
        <taxon>Microbacteriaceae</taxon>
        <taxon>Microbacterium</taxon>
    </lineage>
</organism>
<dbReference type="PANTHER" id="PTHR40077:SF1">
    <property type="entry name" value="MEMBRANE PROTEIN"/>
    <property type="match status" value="1"/>
</dbReference>
<feature type="transmembrane region" description="Helical" evidence="6">
    <location>
        <begin position="127"/>
        <end position="148"/>
    </location>
</feature>
<sequence>MFRTPLSLFRTLAIAEAISWTMLIGGLILRATADLPIAVTIGGGIHGFVFLAYGATAVLVALNQRWGVGPTVVAVVSAVIPYATIPTEVWLHRTGRLRGVWRLEAGDDPRDHRPLDRLVRFFLRRPWVLGILILLAVALIFVVLLVVGPPGGKD</sequence>
<dbReference type="RefSeq" id="WP_128216865.1">
    <property type="nucleotide sequence ID" value="NZ_RBZY01000009.1"/>
</dbReference>
<dbReference type="PANTHER" id="PTHR40077">
    <property type="entry name" value="MEMBRANE PROTEIN-RELATED"/>
    <property type="match status" value="1"/>
</dbReference>
<protein>
    <submittedName>
        <fullName evidence="8">DUF3817 domain-containing protein</fullName>
    </submittedName>
</protein>
<dbReference type="InterPro" id="IPR023845">
    <property type="entry name" value="DUF3817_TM"/>
</dbReference>
<keyword evidence="3 6" id="KW-0812">Transmembrane</keyword>